<protein>
    <recommendedName>
        <fullName evidence="3">Gfo/Idh/MocA-like oxidoreductase C-terminal domain-containing protein</fullName>
    </recommendedName>
</protein>
<name>A0A1T5C7G7_9SPHI</name>
<evidence type="ECO:0008006" key="3">
    <source>
        <dbReference type="Google" id="ProtNLM"/>
    </source>
</evidence>
<evidence type="ECO:0000313" key="2">
    <source>
        <dbReference type="Proteomes" id="UP000190541"/>
    </source>
</evidence>
<dbReference type="RefSeq" id="WP_217698121.1">
    <property type="nucleotide sequence ID" value="NZ_FUYS01000004.1"/>
</dbReference>
<reference evidence="1 2" key="1">
    <citation type="submission" date="2017-02" db="EMBL/GenBank/DDBJ databases">
        <authorList>
            <person name="Peterson S.W."/>
        </authorList>
    </citation>
    <scope>NUCLEOTIDE SEQUENCE [LARGE SCALE GENOMIC DNA]</scope>
    <source>
        <strain evidence="1 2">DSM 22899</strain>
    </source>
</reference>
<dbReference type="STRING" id="623280.SAMN05660226_01931"/>
<keyword evidence="2" id="KW-1185">Reference proteome</keyword>
<dbReference type="EMBL" id="FUYS01000004">
    <property type="protein sequence ID" value="SKB55347.1"/>
    <property type="molecule type" value="Genomic_DNA"/>
</dbReference>
<dbReference type="Proteomes" id="UP000190541">
    <property type="component" value="Unassembled WGS sequence"/>
</dbReference>
<proteinExistence type="predicted"/>
<gene>
    <name evidence="1" type="ORF">SAMN05660226_01931</name>
</gene>
<evidence type="ECO:0000313" key="1">
    <source>
        <dbReference type="EMBL" id="SKB55347.1"/>
    </source>
</evidence>
<sequence>MARTFRFMPIDGSTLVRYSSPGSQTNIPVKNGYFRDHLAYLEAVLSGTMDTENDLSSLANNLIVVEILHAARESAKRGERIVL</sequence>
<dbReference type="AlphaFoldDB" id="A0A1T5C7G7"/>
<organism evidence="1 2">
    <name type="scientific">Parapedobacter luteus</name>
    <dbReference type="NCBI Taxonomy" id="623280"/>
    <lineage>
        <taxon>Bacteria</taxon>
        <taxon>Pseudomonadati</taxon>
        <taxon>Bacteroidota</taxon>
        <taxon>Sphingobacteriia</taxon>
        <taxon>Sphingobacteriales</taxon>
        <taxon>Sphingobacteriaceae</taxon>
        <taxon>Parapedobacter</taxon>
    </lineage>
</organism>
<accession>A0A1T5C7G7</accession>